<organism evidence="3 4">
    <name type="scientific">Denitratisoma oestradiolicum</name>
    <dbReference type="NCBI Taxonomy" id="311182"/>
    <lineage>
        <taxon>Bacteria</taxon>
        <taxon>Pseudomonadati</taxon>
        <taxon>Pseudomonadota</taxon>
        <taxon>Betaproteobacteria</taxon>
        <taxon>Nitrosomonadales</taxon>
        <taxon>Sterolibacteriaceae</taxon>
        <taxon>Denitratisoma</taxon>
    </lineage>
</organism>
<dbReference type="InterPro" id="IPR034733">
    <property type="entry name" value="AcCoA_carboxyl_beta"/>
</dbReference>
<dbReference type="PROSITE" id="PS50989">
    <property type="entry name" value="COA_CT_CTER"/>
    <property type="match status" value="1"/>
</dbReference>
<accession>A0A6S6XTG2</accession>
<dbReference type="EMBL" id="LR778301">
    <property type="protein sequence ID" value="CAB1369295.1"/>
    <property type="molecule type" value="Genomic_DNA"/>
</dbReference>
<protein>
    <submittedName>
        <fullName evidence="3">Acetyl-CoA carboxylase carboxyltransferase subunit</fullName>
    </submittedName>
</protein>
<dbReference type="Pfam" id="PF01039">
    <property type="entry name" value="Carboxyl_trans"/>
    <property type="match status" value="1"/>
</dbReference>
<evidence type="ECO:0000313" key="4">
    <source>
        <dbReference type="Proteomes" id="UP000515733"/>
    </source>
</evidence>
<dbReference type="InterPro" id="IPR029045">
    <property type="entry name" value="ClpP/crotonase-like_dom_sf"/>
</dbReference>
<evidence type="ECO:0000259" key="2">
    <source>
        <dbReference type="PROSITE" id="PS50989"/>
    </source>
</evidence>
<evidence type="ECO:0000313" key="3">
    <source>
        <dbReference type="EMBL" id="CAB1369295.1"/>
    </source>
</evidence>
<dbReference type="AlphaFoldDB" id="A0A6S6XTG2"/>
<dbReference type="InterPro" id="IPR011762">
    <property type="entry name" value="COA_CT_N"/>
</dbReference>
<feature type="domain" description="CoA carboxyltransferase C-terminal" evidence="2">
    <location>
        <begin position="272"/>
        <end position="500"/>
    </location>
</feature>
<gene>
    <name evidence="3" type="ORF">DENOEST_2130</name>
</gene>
<dbReference type="InterPro" id="IPR051047">
    <property type="entry name" value="AccD/PCCB"/>
</dbReference>
<dbReference type="KEGG" id="doe:DENOEST_2130"/>
<name>A0A6S6XTG2_9PROT</name>
<dbReference type="Proteomes" id="UP000515733">
    <property type="component" value="Chromosome"/>
</dbReference>
<keyword evidence="4" id="KW-1185">Reference proteome</keyword>
<reference evidence="3 4" key="1">
    <citation type="submission" date="2020-03" db="EMBL/GenBank/DDBJ databases">
        <authorList>
            <consortium name="Genoscope - CEA"/>
            <person name="William W."/>
        </authorList>
    </citation>
    <scope>NUCLEOTIDE SEQUENCE [LARGE SCALE GENOMIC DNA]</scope>
    <source>
        <strain evidence="4">DSM 16959</strain>
    </source>
</reference>
<dbReference type="RefSeq" id="WP_197970581.1">
    <property type="nucleotide sequence ID" value="NZ_LR778301.1"/>
</dbReference>
<sequence>MTAKTSKASGWDAILGELARRQAASREMGGAERVGRQRASGKLDARQRIEQLFDPETFVEIGGLVGGLTPEGGHPTPADGLVAGFGRIEGRMALAAAEDFTVLGGSIGDGAADKRYRLTQLAAQERVPLVFMLEGAGHRLTNTHAGRRPNDLQGLAELSGQVPMVCLVLGASAGHGALTAPLSDFVVMSENASMFAAGPPLVKAAIGEDVTKEKLGGPQVHVVESGVAHNLAANDQEAIAMARRYLSYFPLNAWETAPVLAGPDTDPRVLDGILDLIDPNPRRAYKMRKVLELLVDKGSLFEVQPQFGASMVTALARLGGRSVAIVANDPSVLAGTIDTAAADKATHFLDVAGAFHLPVIFLADNPGVIGGTAAERQGTLRHAARMFVAQHRLQVPKLHVTIRKAFGFGSSIMAMNPFDGQTISLAFPGVTLGAMPVNSVVESAKLDEATRARIEAEQAGGSYQVADILGYDDVIDPRQLRNALLRGLALSEGRRNQNHQPVRLGGVTP</sequence>
<dbReference type="GO" id="GO:0004658">
    <property type="term" value="F:propionyl-CoA carboxylase activity"/>
    <property type="evidence" value="ECO:0007669"/>
    <property type="project" value="TreeGrafter"/>
</dbReference>
<dbReference type="SUPFAM" id="SSF52096">
    <property type="entry name" value="ClpP/crotonase"/>
    <property type="match status" value="2"/>
</dbReference>
<dbReference type="Gene3D" id="3.90.226.10">
    <property type="entry name" value="2-enoyl-CoA Hydratase, Chain A, domain 1"/>
    <property type="match status" value="2"/>
</dbReference>
<dbReference type="PANTHER" id="PTHR43842">
    <property type="entry name" value="PROPIONYL-COA CARBOXYLASE BETA CHAIN"/>
    <property type="match status" value="1"/>
</dbReference>
<dbReference type="GO" id="GO:0016740">
    <property type="term" value="F:transferase activity"/>
    <property type="evidence" value="ECO:0007669"/>
    <property type="project" value="UniProtKB-KW"/>
</dbReference>
<proteinExistence type="predicted"/>
<evidence type="ECO:0000259" key="1">
    <source>
        <dbReference type="PROSITE" id="PS50980"/>
    </source>
</evidence>
<dbReference type="PANTHER" id="PTHR43842:SF2">
    <property type="entry name" value="PROPIONYL-COA CARBOXYLASE BETA CHAIN, MITOCHONDRIAL"/>
    <property type="match status" value="1"/>
</dbReference>
<dbReference type="PROSITE" id="PS50980">
    <property type="entry name" value="COA_CT_NTER"/>
    <property type="match status" value="1"/>
</dbReference>
<keyword evidence="3" id="KW-0808">Transferase</keyword>
<dbReference type="InterPro" id="IPR011763">
    <property type="entry name" value="COA_CT_C"/>
</dbReference>
<feature type="domain" description="CoA carboxyltransferase N-terminal" evidence="1">
    <location>
        <begin position="10"/>
        <end position="261"/>
    </location>
</feature>